<keyword evidence="4" id="KW-1185">Reference proteome</keyword>
<dbReference type="InterPro" id="IPR013919">
    <property type="entry name" value="Pex16"/>
</dbReference>
<dbReference type="PANTHER" id="PTHR13299">
    <property type="entry name" value="PEROXISOMAL MEMBRANE PROTEIN PEX16"/>
    <property type="match status" value="1"/>
</dbReference>
<dbReference type="OrthoDB" id="2021143at2759"/>
<dbReference type="GeneID" id="26306839"/>
<comment type="similarity">
    <text evidence="1 2">Belongs to the peroxin-16 family.</text>
</comment>
<dbReference type="AlphaFoldDB" id="A0A081CMD7"/>
<evidence type="ECO:0000313" key="3">
    <source>
        <dbReference type="EMBL" id="GAK67833.1"/>
    </source>
</evidence>
<gene>
    <name evidence="3" type="ORF">PAN0_021c6062</name>
</gene>
<dbReference type="PANTHER" id="PTHR13299:SF0">
    <property type="entry name" value="PEROXISOMAL MEMBRANE PROTEIN PEX16"/>
    <property type="match status" value="1"/>
</dbReference>
<dbReference type="Pfam" id="PF08610">
    <property type="entry name" value="Pex16"/>
    <property type="match status" value="1"/>
</dbReference>
<keyword evidence="2" id="KW-0576">Peroxisome</keyword>
<organism evidence="3 4">
    <name type="scientific">Pseudozyma antarctica</name>
    <name type="common">Yeast</name>
    <name type="synonym">Candida antarctica</name>
    <dbReference type="NCBI Taxonomy" id="84753"/>
    <lineage>
        <taxon>Eukaryota</taxon>
        <taxon>Fungi</taxon>
        <taxon>Dikarya</taxon>
        <taxon>Basidiomycota</taxon>
        <taxon>Ustilaginomycotina</taxon>
        <taxon>Ustilaginomycetes</taxon>
        <taxon>Ustilaginales</taxon>
        <taxon>Ustilaginaceae</taxon>
        <taxon>Moesziomyces</taxon>
    </lineage>
</organism>
<dbReference type="HOGENOM" id="CLU_036533_2_0_1"/>
<evidence type="ECO:0000256" key="1">
    <source>
        <dbReference type="ARBA" id="ARBA00009505"/>
    </source>
</evidence>
<keyword evidence="2" id="KW-0962">Peroxisome biogenesis</keyword>
<evidence type="ECO:0000256" key="2">
    <source>
        <dbReference type="RuleBase" id="RU365003"/>
    </source>
</evidence>
<dbReference type="EMBL" id="DF830088">
    <property type="protein sequence ID" value="GAK67833.1"/>
    <property type="molecule type" value="Genomic_DNA"/>
</dbReference>
<dbReference type="RefSeq" id="XP_014654045.1">
    <property type="nucleotide sequence ID" value="XM_014798559.1"/>
</dbReference>
<dbReference type="GO" id="GO:0005778">
    <property type="term" value="C:peroxisomal membrane"/>
    <property type="evidence" value="ECO:0007669"/>
    <property type="project" value="UniProtKB-SubCell"/>
</dbReference>
<protein>
    <recommendedName>
        <fullName evidence="2">Peroxisomal membrane protein PEX16</fullName>
    </recommendedName>
</protein>
<reference evidence="4" key="1">
    <citation type="journal article" date="2014" name="Genome Announc.">
        <title>Draft Genome Sequence of the Yeast Pseudozyma antarctica Type Strain JCM10317, a Producer of the Glycolipid Biosurfactants, Mannosylerythritol Lipids.</title>
        <authorList>
            <person name="Saika A."/>
            <person name="Koike H."/>
            <person name="Hori T."/>
            <person name="Fukuoka T."/>
            <person name="Sato S."/>
            <person name="Habe H."/>
            <person name="Kitamoto D."/>
            <person name="Morita T."/>
        </authorList>
    </citation>
    <scope>NUCLEOTIDE SEQUENCE [LARGE SCALE GENOMIC DNA]</scope>
    <source>
        <strain evidence="4">JCM 10317</strain>
    </source>
</reference>
<evidence type="ECO:0000313" key="4">
    <source>
        <dbReference type="Proteomes" id="UP000053758"/>
    </source>
</evidence>
<accession>A0A081CMD7</accession>
<proteinExistence type="inferred from homology"/>
<comment type="subcellular location">
    <subcellularLocation>
        <location evidence="2">Peroxisome membrane</location>
    </subcellularLocation>
</comment>
<dbReference type="Proteomes" id="UP000053758">
    <property type="component" value="Unassembled WGS sequence"/>
</dbReference>
<name>A0A081CMD7_PSEA2</name>
<sequence>MALFKQYDDFLLDNASQITAVESSLRSITYFLPGRFKDAELAGEALYASLNLLGLYHDSILARALDRHDPEATTSTTVSNPSEKRIAPSTTSQYTNAITGITPSEHARYTQHFSRNSNGYNRVARTLVVIGYFELLAEMVARRKLGRRKAWDVVAAIEAIKVALRLSLVHLSGNRMPIHPPIPEREVDPAALERGRAKTMGELSTRLDQAVQSSHQALSDSELPLPKGFWKGSRTGLLRPTLASLRPGYDDAESEPVPSVAEPDRRPPHLRAMRINAAQSGSDTDDTLVDSTRLTASTMALSTHSNPDAHPPSPPVQMKPWSESQINDYLLSRVLNINDVRKPEDLVRPLRNRTAWTAEALWILRPFLYVMALRRWGRRATLPFVLSFVLEYLAKQLRSRSFSPPGAAAKNPFATNPLMAALMGQNPLLSIITNIFMGGNPADKAKRPISAVEDAEWSKRGNAFWYYLLRGPVWYNFTRPKLASLADRTQGKFLIGIIGGMLGDYLPLIDDYYFYSAT</sequence>
<dbReference type="GO" id="GO:0007031">
    <property type="term" value="P:peroxisome organization"/>
    <property type="evidence" value="ECO:0007669"/>
    <property type="project" value="UniProtKB-KW"/>
</dbReference>